<dbReference type="EMBL" id="RJTM01000059">
    <property type="protein sequence ID" value="RNL88513.1"/>
    <property type="molecule type" value="Genomic_DNA"/>
</dbReference>
<proteinExistence type="predicted"/>
<dbReference type="RefSeq" id="WP_123215611.1">
    <property type="nucleotide sequence ID" value="NZ_RJTM01000059.1"/>
</dbReference>
<gene>
    <name evidence="1" type="ORF">ED312_08680</name>
</gene>
<comment type="caution">
    <text evidence="1">The sequence shown here is derived from an EMBL/GenBank/DDBJ whole genome shotgun (WGS) entry which is preliminary data.</text>
</comment>
<sequence>MKNNRNKITVLQSQWISEIKRFFQLQETRSELIDELLHDCKEGKGTQALLQALAENEKINRKYLQQVKEVLYQL</sequence>
<reference evidence="1 2" key="1">
    <citation type="submission" date="2018-10" db="EMBL/GenBank/DDBJ databases">
        <title>Sinomicrobium pectinilyticum sp. nov., a pectinase-producing bacterium isolated from alkaline and saline soil, and emended description of the genus Sinomicrobium.</title>
        <authorList>
            <person name="Cheng B."/>
            <person name="Li C."/>
            <person name="Lai Q."/>
            <person name="Du M."/>
            <person name="Shao Z."/>
            <person name="Xu P."/>
            <person name="Yang C."/>
        </authorList>
    </citation>
    <scope>NUCLEOTIDE SEQUENCE [LARGE SCALE GENOMIC DNA]</scope>
    <source>
        <strain evidence="1 2">5DNS001</strain>
    </source>
</reference>
<protein>
    <submittedName>
        <fullName evidence="1">Uncharacterized protein</fullName>
    </submittedName>
</protein>
<evidence type="ECO:0000313" key="2">
    <source>
        <dbReference type="Proteomes" id="UP000267469"/>
    </source>
</evidence>
<organism evidence="1 2">
    <name type="scientific">Sinomicrobium pectinilyticum</name>
    <dbReference type="NCBI Taxonomy" id="1084421"/>
    <lineage>
        <taxon>Bacteria</taxon>
        <taxon>Pseudomonadati</taxon>
        <taxon>Bacteroidota</taxon>
        <taxon>Flavobacteriia</taxon>
        <taxon>Flavobacteriales</taxon>
        <taxon>Flavobacteriaceae</taxon>
        <taxon>Sinomicrobium</taxon>
    </lineage>
</organism>
<dbReference type="AlphaFoldDB" id="A0A3N0EKS9"/>
<keyword evidence="2" id="KW-1185">Reference proteome</keyword>
<name>A0A3N0EKS9_SINP1</name>
<dbReference type="Proteomes" id="UP000267469">
    <property type="component" value="Unassembled WGS sequence"/>
</dbReference>
<evidence type="ECO:0000313" key="1">
    <source>
        <dbReference type="EMBL" id="RNL88513.1"/>
    </source>
</evidence>
<accession>A0A3N0EKS9</accession>